<organism evidence="1 2">
    <name type="scientific">Zizania palustris</name>
    <name type="common">Northern wild rice</name>
    <dbReference type="NCBI Taxonomy" id="103762"/>
    <lineage>
        <taxon>Eukaryota</taxon>
        <taxon>Viridiplantae</taxon>
        <taxon>Streptophyta</taxon>
        <taxon>Embryophyta</taxon>
        <taxon>Tracheophyta</taxon>
        <taxon>Spermatophyta</taxon>
        <taxon>Magnoliopsida</taxon>
        <taxon>Liliopsida</taxon>
        <taxon>Poales</taxon>
        <taxon>Poaceae</taxon>
        <taxon>BOP clade</taxon>
        <taxon>Oryzoideae</taxon>
        <taxon>Oryzeae</taxon>
        <taxon>Zizaniinae</taxon>
        <taxon>Zizania</taxon>
    </lineage>
</organism>
<name>A0A8J5RRJ7_ZIZPA</name>
<evidence type="ECO:0000313" key="1">
    <source>
        <dbReference type="EMBL" id="KAG8052837.1"/>
    </source>
</evidence>
<accession>A0A8J5RRJ7</accession>
<dbReference type="AlphaFoldDB" id="A0A8J5RRJ7"/>
<dbReference type="EMBL" id="JAAALK010000288">
    <property type="protein sequence ID" value="KAG8052837.1"/>
    <property type="molecule type" value="Genomic_DNA"/>
</dbReference>
<reference evidence="1" key="2">
    <citation type="submission" date="2021-02" db="EMBL/GenBank/DDBJ databases">
        <authorList>
            <person name="Kimball J.A."/>
            <person name="Haas M.W."/>
            <person name="Macchietto M."/>
            <person name="Kono T."/>
            <person name="Duquette J."/>
            <person name="Shao M."/>
        </authorList>
    </citation>
    <scope>NUCLEOTIDE SEQUENCE</scope>
    <source>
        <tissue evidence="1">Fresh leaf tissue</tissue>
    </source>
</reference>
<gene>
    <name evidence="1" type="ORF">GUJ93_ZPchr0001g29459</name>
</gene>
<proteinExistence type="predicted"/>
<comment type="caution">
    <text evidence="1">The sequence shown here is derived from an EMBL/GenBank/DDBJ whole genome shotgun (WGS) entry which is preliminary data.</text>
</comment>
<keyword evidence="2" id="KW-1185">Reference proteome</keyword>
<evidence type="ECO:0000313" key="2">
    <source>
        <dbReference type="Proteomes" id="UP000729402"/>
    </source>
</evidence>
<sequence length="83" mass="9658">MNELLLLLIVSDESTMQQRWRAPELANGFTQDVLLTPHVMSTLIYIIREEYFPAIEMRMQDFQPQAAMNGRHSQCRGDMDQDA</sequence>
<dbReference type="Proteomes" id="UP000729402">
    <property type="component" value="Unassembled WGS sequence"/>
</dbReference>
<reference evidence="1" key="1">
    <citation type="journal article" date="2021" name="bioRxiv">
        <title>Whole Genome Assembly and Annotation of Northern Wild Rice, Zizania palustris L., Supports a Whole Genome Duplication in the Zizania Genus.</title>
        <authorList>
            <person name="Haas M."/>
            <person name="Kono T."/>
            <person name="Macchietto M."/>
            <person name="Millas R."/>
            <person name="McGilp L."/>
            <person name="Shao M."/>
            <person name="Duquette J."/>
            <person name="Hirsch C.N."/>
            <person name="Kimball J."/>
        </authorList>
    </citation>
    <scope>NUCLEOTIDE SEQUENCE</scope>
    <source>
        <tissue evidence="1">Fresh leaf tissue</tissue>
    </source>
</reference>
<protein>
    <submittedName>
        <fullName evidence="1">Uncharacterized protein</fullName>
    </submittedName>
</protein>